<protein>
    <submittedName>
        <fullName evidence="2">Uncharacterized protein</fullName>
    </submittedName>
</protein>
<keyword evidence="1" id="KW-0812">Transmembrane</keyword>
<keyword evidence="1" id="KW-1133">Transmembrane helix</keyword>
<name>G0QPZ1_ICHMU</name>
<proteinExistence type="predicted"/>
<dbReference type="Proteomes" id="UP000008983">
    <property type="component" value="Unassembled WGS sequence"/>
</dbReference>
<reference evidence="2 3" key="1">
    <citation type="submission" date="2011-07" db="EMBL/GenBank/DDBJ databases">
        <authorList>
            <person name="Coyne R."/>
            <person name="Brami D."/>
            <person name="Johnson J."/>
            <person name="Hostetler J."/>
            <person name="Hannick L."/>
            <person name="Clark T."/>
            <person name="Cassidy-Hanley D."/>
            <person name="Inman J."/>
        </authorList>
    </citation>
    <scope>NUCLEOTIDE SEQUENCE [LARGE SCALE GENOMIC DNA]</scope>
    <source>
        <strain evidence="2 3">G5</strain>
    </source>
</reference>
<accession>G0QPZ1</accession>
<feature type="transmembrane region" description="Helical" evidence="1">
    <location>
        <begin position="100"/>
        <end position="119"/>
    </location>
</feature>
<evidence type="ECO:0000256" key="1">
    <source>
        <dbReference type="SAM" id="Phobius"/>
    </source>
</evidence>
<dbReference type="EMBL" id="GL983593">
    <property type="protein sequence ID" value="EGR32718.1"/>
    <property type="molecule type" value="Genomic_DNA"/>
</dbReference>
<dbReference type="InParanoid" id="G0QPZ1"/>
<gene>
    <name evidence="2" type="ORF">IMG5_073130</name>
</gene>
<evidence type="ECO:0000313" key="2">
    <source>
        <dbReference type="EMBL" id="EGR32718.1"/>
    </source>
</evidence>
<dbReference type="RefSeq" id="XP_004036704.1">
    <property type="nucleotide sequence ID" value="XM_004036656.1"/>
</dbReference>
<keyword evidence="3" id="KW-1185">Reference proteome</keyword>
<evidence type="ECO:0000313" key="3">
    <source>
        <dbReference type="Proteomes" id="UP000008983"/>
    </source>
</evidence>
<sequence length="120" mass="14170">MDLFIILNIGIITRLSSVFNTLSINSMKSSPFKISYFFLSKVLKKDSQKHKISLFIIPYCYNFGKQGLILSRFFRLFQCLFIIGAKCPISRRFSKKYIDFLLFLAPFILKYKSYLLFLYS</sequence>
<organism evidence="2 3">
    <name type="scientific">Ichthyophthirius multifiliis</name>
    <name type="common">White spot disease agent</name>
    <name type="synonym">Ich</name>
    <dbReference type="NCBI Taxonomy" id="5932"/>
    <lineage>
        <taxon>Eukaryota</taxon>
        <taxon>Sar</taxon>
        <taxon>Alveolata</taxon>
        <taxon>Ciliophora</taxon>
        <taxon>Intramacronucleata</taxon>
        <taxon>Oligohymenophorea</taxon>
        <taxon>Hymenostomatida</taxon>
        <taxon>Ophryoglenina</taxon>
        <taxon>Ichthyophthirius</taxon>
    </lineage>
</organism>
<dbReference type="AlphaFoldDB" id="G0QPZ1"/>
<dbReference type="GeneID" id="14908881"/>
<keyword evidence="1" id="KW-0472">Membrane</keyword>